<dbReference type="Pfam" id="PF01943">
    <property type="entry name" value="Polysacc_synt"/>
    <property type="match status" value="1"/>
</dbReference>
<dbReference type="PANTHER" id="PTHR30250:SF21">
    <property type="entry name" value="LIPID II FLIPPASE MURJ"/>
    <property type="match status" value="1"/>
</dbReference>
<dbReference type="OrthoDB" id="9775950at2"/>
<name>A0A0R2GAB8_9LACO</name>
<comment type="subcellular location">
    <subcellularLocation>
        <location evidence="1">Cell membrane</location>
        <topology evidence="1">Multi-pass membrane protein</topology>
    </subcellularLocation>
</comment>
<feature type="transmembrane region" description="Helical" evidence="6">
    <location>
        <begin position="124"/>
        <end position="145"/>
    </location>
</feature>
<feature type="transmembrane region" description="Helical" evidence="6">
    <location>
        <begin position="223"/>
        <end position="241"/>
    </location>
</feature>
<evidence type="ECO:0000313" key="10">
    <source>
        <dbReference type="Proteomes" id="UP000051751"/>
    </source>
</evidence>
<comment type="caution">
    <text evidence="8">The sequence shown here is derived from an EMBL/GenBank/DDBJ whole genome shotgun (WGS) entry which is preliminary data.</text>
</comment>
<organism evidence="8 9">
    <name type="scientific">Lactobacillus selangorensis</name>
    <dbReference type="NCBI Taxonomy" id="81857"/>
    <lineage>
        <taxon>Bacteria</taxon>
        <taxon>Bacillati</taxon>
        <taxon>Bacillota</taxon>
        <taxon>Bacilli</taxon>
        <taxon>Lactobacillales</taxon>
        <taxon>Lactobacillaceae</taxon>
        <taxon>Lactobacillus</taxon>
    </lineage>
</organism>
<proteinExistence type="predicted"/>
<feature type="transmembrane region" description="Helical" evidence="6">
    <location>
        <begin position="454"/>
        <end position="473"/>
    </location>
</feature>
<evidence type="ECO:0000313" key="9">
    <source>
        <dbReference type="Proteomes" id="UP000051645"/>
    </source>
</evidence>
<evidence type="ECO:0000256" key="5">
    <source>
        <dbReference type="ARBA" id="ARBA00023136"/>
    </source>
</evidence>
<accession>A0A0R2GAB8</accession>
<keyword evidence="3 6" id="KW-0812">Transmembrane</keyword>
<feature type="transmembrane region" description="Helical" evidence="6">
    <location>
        <begin position="83"/>
        <end position="104"/>
    </location>
</feature>
<dbReference type="InterPro" id="IPR050833">
    <property type="entry name" value="Poly_Biosynth_Transport"/>
</dbReference>
<dbReference type="EMBL" id="JQAT01000001">
    <property type="protein sequence ID" value="KRN29771.1"/>
    <property type="molecule type" value="Genomic_DNA"/>
</dbReference>
<dbReference type="Proteomes" id="UP000051645">
    <property type="component" value="Unassembled WGS sequence"/>
</dbReference>
<protein>
    <submittedName>
        <fullName evidence="8">Drug Na(+) antiporter (Drug efflux pump)</fullName>
    </submittedName>
</protein>
<dbReference type="AlphaFoldDB" id="A0A0R2GAB8"/>
<evidence type="ECO:0000256" key="4">
    <source>
        <dbReference type="ARBA" id="ARBA00022989"/>
    </source>
</evidence>
<sequence>MAKTPNEKQSPEGDLREGAAADAILKEDTADTSQEDMLKGSAWMTAGSIFSRVLGAIYIIPWMAWMGAYALQANALFAKGYQIYAIFLTISTAGVPGAISKQVAHYNAINEYATGRKLFRHGMYLMIAMGVVSAAIFYFAAPLLSAGDARMIPVMHSLSWALLLIPMMSIMRGFFQGYSKMAPSAISQFVEQLARVIYMLVTAFLIMKVIHGSYVSAVSQSTFAAFIGAIFGLAVMMLYYLSQRKKLNLLSAGSYNRVDTSTNELLIEIIRQALPFIIMDSGINLFYLVDQYTFNPMLGHFMHIGRDQLDSYYALFAANANKLIMITISLATAMAVTAIPLLSAAHARHDVKKMSEQISNAIQMFCIIMIPSAFGMSAVAKPLYILFYGTQEYTSLGILLLEFSSYVSILLGLFTILAAILQGLYQNRTAIADLLIGLVVKFALQYPMIGIFHVFGPMISTAIGFGIVSWLMLRQLNDKYHIRVRQTNHRLIGILVFTILMVLGVKGTLWVLDLFMNPAFRAIDIIELVIAIIVGVAIYGYLILKTRLADLILGARVGGLRRRLHIK</sequence>
<dbReference type="InterPro" id="IPR024923">
    <property type="entry name" value="PG_synth_SpoVB"/>
</dbReference>
<feature type="transmembrane region" description="Helical" evidence="6">
    <location>
        <begin position="522"/>
        <end position="544"/>
    </location>
</feature>
<dbReference type="PIRSF" id="PIRSF038958">
    <property type="entry name" value="PG_synth_SpoVB"/>
    <property type="match status" value="1"/>
</dbReference>
<keyword evidence="5 6" id="KW-0472">Membrane</keyword>
<feature type="transmembrane region" description="Helical" evidence="6">
    <location>
        <begin position="196"/>
        <end position="217"/>
    </location>
</feature>
<dbReference type="Proteomes" id="UP000051751">
    <property type="component" value="Unassembled WGS sequence"/>
</dbReference>
<evidence type="ECO:0000313" key="7">
    <source>
        <dbReference type="EMBL" id="KRN29771.1"/>
    </source>
</evidence>
<evidence type="ECO:0000256" key="6">
    <source>
        <dbReference type="SAM" id="Phobius"/>
    </source>
</evidence>
<feature type="transmembrane region" description="Helical" evidence="6">
    <location>
        <begin position="393"/>
        <end position="418"/>
    </location>
</feature>
<dbReference type="EMBL" id="JQAZ01000001">
    <property type="protein sequence ID" value="KRN33700.1"/>
    <property type="molecule type" value="Genomic_DNA"/>
</dbReference>
<keyword evidence="2" id="KW-1003">Cell membrane</keyword>
<dbReference type="GO" id="GO:0005886">
    <property type="term" value="C:plasma membrane"/>
    <property type="evidence" value="ECO:0007669"/>
    <property type="project" value="UniProtKB-SubCell"/>
</dbReference>
<evidence type="ECO:0000256" key="2">
    <source>
        <dbReference type="ARBA" id="ARBA00022475"/>
    </source>
</evidence>
<feature type="transmembrane region" description="Helical" evidence="6">
    <location>
        <begin position="157"/>
        <end position="175"/>
    </location>
</feature>
<dbReference type="STRING" id="81857.IV38_GL000660"/>
<evidence type="ECO:0000256" key="1">
    <source>
        <dbReference type="ARBA" id="ARBA00004651"/>
    </source>
</evidence>
<keyword evidence="4 6" id="KW-1133">Transmembrane helix</keyword>
<evidence type="ECO:0000313" key="8">
    <source>
        <dbReference type="EMBL" id="KRN33700.1"/>
    </source>
</evidence>
<keyword evidence="9" id="KW-1185">Reference proteome</keyword>
<dbReference type="InterPro" id="IPR002797">
    <property type="entry name" value="Polysacc_synth"/>
</dbReference>
<dbReference type="PATRIC" id="fig|81857.3.peg.666"/>
<dbReference type="PANTHER" id="PTHR30250">
    <property type="entry name" value="PST FAMILY PREDICTED COLANIC ACID TRANSPORTER"/>
    <property type="match status" value="1"/>
</dbReference>
<evidence type="ECO:0000256" key="3">
    <source>
        <dbReference type="ARBA" id="ARBA00022692"/>
    </source>
</evidence>
<feature type="transmembrane region" description="Helical" evidence="6">
    <location>
        <begin position="323"/>
        <end position="344"/>
    </location>
</feature>
<dbReference type="CDD" id="cd13124">
    <property type="entry name" value="MATE_SpoVB_like"/>
    <property type="match status" value="1"/>
</dbReference>
<reference evidence="9 10" key="1">
    <citation type="journal article" date="2015" name="Genome Announc.">
        <title>Expanding the biotechnology potential of lactobacilli through comparative genomics of 213 strains and associated genera.</title>
        <authorList>
            <person name="Sun Z."/>
            <person name="Harris H.M."/>
            <person name="McCann A."/>
            <person name="Guo C."/>
            <person name="Argimon S."/>
            <person name="Zhang W."/>
            <person name="Yang X."/>
            <person name="Jeffery I.B."/>
            <person name="Cooney J.C."/>
            <person name="Kagawa T.F."/>
            <person name="Liu W."/>
            <person name="Song Y."/>
            <person name="Salvetti E."/>
            <person name="Wrobel A."/>
            <person name="Rasinkangas P."/>
            <person name="Parkhill J."/>
            <person name="Rea M.C."/>
            <person name="O'Sullivan O."/>
            <person name="Ritari J."/>
            <person name="Douillard F.P."/>
            <person name="Paul Ross R."/>
            <person name="Yang R."/>
            <person name="Briner A.E."/>
            <person name="Felis G.E."/>
            <person name="de Vos W.M."/>
            <person name="Barrangou R."/>
            <person name="Klaenhammer T.R."/>
            <person name="Caufield P.W."/>
            <person name="Cui Y."/>
            <person name="Zhang H."/>
            <person name="O'Toole P.W."/>
        </authorList>
    </citation>
    <scope>NUCLEOTIDE SEQUENCE [LARGE SCALE GENOMIC DNA]</scope>
    <source>
        <strain evidence="7 10">ATCC BAA-66</strain>
        <strain evidence="8 9">DSM 13344</strain>
    </source>
</reference>
<feature type="transmembrane region" description="Helical" evidence="6">
    <location>
        <begin position="49"/>
        <end position="71"/>
    </location>
</feature>
<gene>
    <name evidence="7" type="ORF">IV38_GL000660</name>
    <name evidence="8" type="ORF">IV40_GL000008</name>
</gene>
<feature type="transmembrane region" description="Helical" evidence="6">
    <location>
        <begin position="494"/>
        <end position="516"/>
    </location>
</feature>
<feature type="transmembrane region" description="Helical" evidence="6">
    <location>
        <begin position="365"/>
        <end position="387"/>
    </location>
</feature>